<dbReference type="GO" id="GO:0006457">
    <property type="term" value="P:protein folding"/>
    <property type="evidence" value="ECO:0007669"/>
    <property type="project" value="TreeGrafter"/>
</dbReference>
<organism evidence="5">
    <name type="scientific">Enterobius vermicularis</name>
    <name type="common">Human pinworm</name>
    <dbReference type="NCBI Taxonomy" id="51028"/>
    <lineage>
        <taxon>Eukaryota</taxon>
        <taxon>Metazoa</taxon>
        <taxon>Ecdysozoa</taxon>
        <taxon>Nematoda</taxon>
        <taxon>Chromadorea</taxon>
        <taxon>Rhabditida</taxon>
        <taxon>Spirurina</taxon>
        <taxon>Oxyuridomorpha</taxon>
        <taxon>Oxyuroidea</taxon>
        <taxon>Oxyuridae</taxon>
        <taxon>Enterobius</taxon>
    </lineage>
</organism>
<evidence type="ECO:0000259" key="2">
    <source>
        <dbReference type="SMART" id="SM01000"/>
    </source>
</evidence>
<dbReference type="InterPro" id="IPR023393">
    <property type="entry name" value="START-like_dom_sf"/>
</dbReference>
<dbReference type="CDD" id="cd08892">
    <property type="entry name" value="SRPBCC_Aha1"/>
    <property type="match status" value="1"/>
</dbReference>
<gene>
    <name evidence="3" type="ORF">EVEC_LOCUS9099</name>
</gene>
<dbReference type="InterPro" id="IPR013538">
    <property type="entry name" value="ASHA1/2-like_C"/>
</dbReference>
<dbReference type="WBParaSite" id="EVEC_0000968901-mRNA-1">
    <property type="protein sequence ID" value="EVEC_0000968901-mRNA-1"/>
    <property type="gene ID" value="EVEC_0000968901"/>
</dbReference>
<dbReference type="STRING" id="51028.A0A0N4VG07"/>
<dbReference type="GO" id="GO:0001671">
    <property type="term" value="F:ATPase activator activity"/>
    <property type="evidence" value="ECO:0007669"/>
    <property type="project" value="InterPro"/>
</dbReference>
<dbReference type="SUPFAM" id="SSF55961">
    <property type="entry name" value="Bet v1-like"/>
    <property type="match status" value="1"/>
</dbReference>
<dbReference type="Gene3D" id="3.15.10.20">
    <property type="entry name" value="Activator of Hsp90 ATPase Aha1, N-terminal domain"/>
    <property type="match status" value="1"/>
</dbReference>
<dbReference type="AlphaFoldDB" id="A0A0N4VG07"/>
<dbReference type="GO" id="GO:0051087">
    <property type="term" value="F:protein-folding chaperone binding"/>
    <property type="evidence" value="ECO:0007669"/>
    <property type="project" value="InterPro"/>
</dbReference>
<reference evidence="3 4" key="2">
    <citation type="submission" date="2018-10" db="EMBL/GenBank/DDBJ databases">
        <authorList>
            <consortium name="Pathogen Informatics"/>
        </authorList>
    </citation>
    <scope>NUCLEOTIDE SEQUENCE [LARGE SCALE GENOMIC DNA]</scope>
</reference>
<name>A0A0N4VG07_ENTVE</name>
<dbReference type="Pfam" id="PF09229">
    <property type="entry name" value="Aha1_N"/>
    <property type="match status" value="1"/>
</dbReference>
<evidence type="ECO:0000313" key="4">
    <source>
        <dbReference type="Proteomes" id="UP000274131"/>
    </source>
</evidence>
<dbReference type="GO" id="GO:0005829">
    <property type="term" value="C:cytosol"/>
    <property type="evidence" value="ECO:0007669"/>
    <property type="project" value="TreeGrafter"/>
</dbReference>
<sequence>MAKWGEGDPRWIVEDRPDGVNVNNWHWTEKNATPWSKQRLGELLVNQKVEGGPLVVTFTKMKKIEGEATANNRKAKLIFLFEWIIDLEFEVKIAGSEVTYEGYVEIPNLSDENDASEVEVEIHLEKSGVKEEEVRQFLKTEATQFIRKQVEIYLRELKEEFSKGLILPTDKTKPQEIKKNKTVVGVTINKKSFQDYILTPGDSKSDNSVQTSVGSVESFDITENFKVQPDRLWDVFTNPEFIKKWTNSAVQSDLRTGGQFSLFNGMVTGRFLRLELNKEIETAWRLKKYPPGHFANVRFVFRDEKDSTDLTVYASNVPSSLKEDTENGLRHFYLESICRTFGFGARIF</sequence>
<proteinExistence type="inferred from homology"/>
<protein>
    <submittedName>
        <fullName evidence="5">Aha1_N domain-containing protein</fullName>
    </submittedName>
</protein>
<dbReference type="EMBL" id="UXUI01009809">
    <property type="protein sequence ID" value="VDD94348.1"/>
    <property type="molecule type" value="Genomic_DNA"/>
</dbReference>
<evidence type="ECO:0000313" key="3">
    <source>
        <dbReference type="EMBL" id="VDD94348.1"/>
    </source>
</evidence>
<accession>A0A0N4VG07</accession>
<reference evidence="5" key="1">
    <citation type="submission" date="2017-02" db="UniProtKB">
        <authorList>
            <consortium name="WormBaseParasite"/>
        </authorList>
    </citation>
    <scope>IDENTIFICATION</scope>
</reference>
<evidence type="ECO:0000256" key="1">
    <source>
        <dbReference type="ARBA" id="ARBA00006817"/>
    </source>
</evidence>
<dbReference type="SUPFAM" id="SSF103111">
    <property type="entry name" value="Activator of Hsp90 ATPase, Aha1"/>
    <property type="match status" value="1"/>
</dbReference>
<dbReference type="PANTHER" id="PTHR13009:SF22">
    <property type="entry name" value="LD43819P"/>
    <property type="match status" value="1"/>
</dbReference>
<dbReference type="SMART" id="SM01000">
    <property type="entry name" value="Aha1_N"/>
    <property type="match status" value="1"/>
</dbReference>
<dbReference type="Proteomes" id="UP000274131">
    <property type="component" value="Unassembled WGS sequence"/>
</dbReference>
<evidence type="ECO:0000313" key="5">
    <source>
        <dbReference type="WBParaSite" id="EVEC_0000968901-mRNA-1"/>
    </source>
</evidence>
<dbReference type="PANTHER" id="PTHR13009">
    <property type="entry name" value="HEAT SHOCK PROTEIN 90 HSP90 CO-CHAPERONE AHA-1"/>
    <property type="match status" value="1"/>
</dbReference>
<dbReference type="InterPro" id="IPR015310">
    <property type="entry name" value="AHSA1-like_N"/>
</dbReference>
<comment type="similarity">
    <text evidence="1">Belongs to the AHA1 family.</text>
</comment>
<dbReference type="InterPro" id="IPR036338">
    <property type="entry name" value="Aha1"/>
</dbReference>
<feature type="domain" description="Activator of Hsp90 ATPase AHSA1-like N-terminal" evidence="2">
    <location>
        <begin position="29"/>
        <end position="163"/>
    </location>
</feature>
<dbReference type="Gene3D" id="3.30.530.20">
    <property type="match status" value="1"/>
</dbReference>
<dbReference type="OrthoDB" id="567237at2759"/>
<dbReference type="Pfam" id="PF08327">
    <property type="entry name" value="AHSA1"/>
    <property type="match status" value="1"/>
</dbReference>
<keyword evidence="4" id="KW-1185">Reference proteome</keyword>